<name>A0AA90N9K6_9ACTN</name>
<dbReference type="Gene3D" id="3.40.630.30">
    <property type="match status" value="1"/>
</dbReference>
<dbReference type="AlphaFoldDB" id="A0AA90N9K6"/>
<reference evidence="2" key="1">
    <citation type="submission" date="2023-08" db="EMBL/GenBank/DDBJ databases">
        <title>The draft genome of Tsukamurella strandjordii strain 050030.</title>
        <authorList>
            <person name="Zhao F."/>
            <person name="Feng Y."/>
            <person name="Zong Z."/>
        </authorList>
    </citation>
    <scope>NUCLEOTIDE SEQUENCE</scope>
    <source>
        <strain evidence="2">050030</strain>
    </source>
</reference>
<dbReference type="InterPro" id="IPR051908">
    <property type="entry name" value="Ribosomal_N-acetyltransferase"/>
</dbReference>
<dbReference type="PANTHER" id="PTHR43441">
    <property type="entry name" value="RIBOSOMAL-PROTEIN-SERINE ACETYLTRANSFERASE"/>
    <property type="match status" value="1"/>
</dbReference>
<proteinExistence type="predicted"/>
<dbReference type="GO" id="GO:0005737">
    <property type="term" value="C:cytoplasm"/>
    <property type="evidence" value="ECO:0007669"/>
    <property type="project" value="TreeGrafter"/>
</dbReference>
<sequence length="186" mass="20408">MRRAEPLAAVLVEQLDPRTVSALAAGDLRRANRFSEHHLPASFITPESVRLWRLRDRQISDDPASADWITGAIVDGDLGLVVGRAGYHAPPNAAGTVEIGYAVDEEYRRRGYARGALEFLLDRAAREPSVRTVRATVAPDNTASSALIAQYGFAQVGSQIDEEDGLELIYEIPSNRDRPAMRAGRR</sequence>
<evidence type="ECO:0000259" key="1">
    <source>
        <dbReference type="PROSITE" id="PS51186"/>
    </source>
</evidence>
<comment type="caution">
    <text evidence="2">The sequence shown here is derived from an EMBL/GenBank/DDBJ whole genome shotgun (WGS) entry which is preliminary data.</text>
</comment>
<dbReference type="Pfam" id="PF13302">
    <property type="entry name" value="Acetyltransf_3"/>
    <property type="match status" value="1"/>
</dbReference>
<evidence type="ECO:0000313" key="3">
    <source>
        <dbReference type="Proteomes" id="UP001178281"/>
    </source>
</evidence>
<dbReference type="GO" id="GO:0008999">
    <property type="term" value="F:protein-N-terminal-alanine acetyltransferase activity"/>
    <property type="evidence" value="ECO:0007669"/>
    <property type="project" value="TreeGrafter"/>
</dbReference>
<dbReference type="InterPro" id="IPR000182">
    <property type="entry name" value="GNAT_dom"/>
</dbReference>
<dbReference type="InterPro" id="IPR016181">
    <property type="entry name" value="Acyl_CoA_acyltransferase"/>
</dbReference>
<dbReference type="RefSeq" id="WP_220656376.1">
    <property type="nucleotide sequence ID" value="NZ_CBCSFC010000018.1"/>
</dbReference>
<protein>
    <submittedName>
        <fullName evidence="2">GNAT family N-acetyltransferase</fullName>
    </submittedName>
</protein>
<organism evidence="2 3">
    <name type="scientific">Tsukamurella strandjordii</name>
    <dbReference type="NCBI Taxonomy" id="147577"/>
    <lineage>
        <taxon>Bacteria</taxon>
        <taxon>Bacillati</taxon>
        <taxon>Actinomycetota</taxon>
        <taxon>Actinomycetes</taxon>
        <taxon>Mycobacteriales</taxon>
        <taxon>Tsukamurellaceae</taxon>
        <taxon>Tsukamurella</taxon>
    </lineage>
</organism>
<feature type="domain" description="N-acetyltransferase" evidence="1">
    <location>
        <begin position="18"/>
        <end position="173"/>
    </location>
</feature>
<dbReference type="EMBL" id="JAUTIX010000001">
    <property type="protein sequence ID" value="MDP0396507.1"/>
    <property type="molecule type" value="Genomic_DNA"/>
</dbReference>
<dbReference type="Proteomes" id="UP001178281">
    <property type="component" value="Unassembled WGS sequence"/>
</dbReference>
<dbReference type="GO" id="GO:1990189">
    <property type="term" value="F:protein N-terminal-serine acetyltransferase activity"/>
    <property type="evidence" value="ECO:0007669"/>
    <property type="project" value="TreeGrafter"/>
</dbReference>
<dbReference type="PANTHER" id="PTHR43441:SF6">
    <property type="entry name" value="N-ACETYLTRANSFERASE DOMAIN-CONTAINING PROTEIN"/>
    <property type="match status" value="1"/>
</dbReference>
<dbReference type="SUPFAM" id="SSF55729">
    <property type="entry name" value="Acyl-CoA N-acyltransferases (Nat)"/>
    <property type="match status" value="1"/>
</dbReference>
<accession>A0AA90N9K6</accession>
<gene>
    <name evidence="2" type="ORF">Q7X28_01075</name>
</gene>
<dbReference type="CDD" id="cd04301">
    <property type="entry name" value="NAT_SF"/>
    <property type="match status" value="1"/>
</dbReference>
<dbReference type="PROSITE" id="PS51186">
    <property type="entry name" value="GNAT"/>
    <property type="match status" value="1"/>
</dbReference>
<keyword evidence="3" id="KW-1185">Reference proteome</keyword>
<evidence type="ECO:0000313" key="2">
    <source>
        <dbReference type="EMBL" id="MDP0396507.1"/>
    </source>
</evidence>